<dbReference type="InterPro" id="IPR014729">
    <property type="entry name" value="Rossmann-like_a/b/a_fold"/>
</dbReference>
<dbReference type="EMBL" id="BKCF01000001">
    <property type="protein sequence ID" value="GEQ85251.1"/>
    <property type="molecule type" value="Genomic_DNA"/>
</dbReference>
<dbReference type="OrthoDB" id="9788959at2"/>
<comment type="caution">
    <text evidence="3">The sequence shown here is derived from an EMBL/GenBank/DDBJ whole genome shotgun (WGS) entry which is preliminary data.</text>
</comment>
<keyword evidence="4" id="KW-1185">Reference proteome</keyword>
<feature type="domain" description="UspA" evidence="2">
    <location>
        <begin position="1"/>
        <end position="140"/>
    </location>
</feature>
<name>A0A5J4FZT9_9FLAO</name>
<dbReference type="Proteomes" id="UP000326994">
    <property type="component" value="Unassembled WGS sequence"/>
</dbReference>
<gene>
    <name evidence="3" type="primary">uspA</name>
    <name evidence="3" type="ORF">ULMS_07590</name>
</gene>
<sequence>MKRILVPTDFSEQAENALKVAAEIALKNNCEIYLEHSLDMPSQIRGIQNTSGMPEALYFIKLAEKNFEELLKKEYLYPIEVHSAIGHDEIYNDINQTVKEKDIDLVVMGSHGASGFKELFIGSNTEKVVRTSKVPVLVIKNDHAKLDIKDFVFATDFGEESRWSFNEGLKFAKVVGAKMHLLYVNTPAGFKTTEEATKLMENFVRGMGAENYTLNIHNAFSVEKGILQFTKFKNAQLIGMSTHGRKGLSHFFNGSISEDLVNHANMPVITFKIQ</sequence>
<dbReference type="RefSeq" id="WP_151893179.1">
    <property type="nucleotide sequence ID" value="NZ_BKCF01000001.1"/>
</dbReference>
<proteinExistence type="inferred from homology"/>
<evidence type="ECO:0000256" key="1">
    <source>
        <dbReference type="ARBA" id="ARBA00008791"/>
    </source>
</evidence>
<dbReference type="AlphaFoldDB" id="A0A5J4FZT9"/>
<dbReference type="InterPro" id="IPR006015">
    <property type="entry name" value="Universal_stress_UspA"/>
</dbReference>
<dbReference type="InterPro" id="IPR006016">
    <property type="entry name" value="UspA"/>
</dbReference>
<evidence type="ECO:0000313" key="4">
    <source>
        <dbReference type="Proteomes" id="UP000326994"/>
    </source>
</evidence>
<evidence type="ECO:0000313" key="3">
    <source>
        <dbReference type="EMBL" id="GEQ85251.1"/>
    </source>
</evidence>
<dbReference type="Gene3D" id="3.40.50.620">
    <property type="entry name" value="HUPs"/>
    <property type="match status" value="2"/>
</dbReference>
<organism evidence="3 4">
    <name type="scientific">Patiriisocius marinistellae</name>
    <dbReference type="NCBI Taxonomy" id="2494560"/>
    <lineage>
        <taxon>Bacteria</taxon>
        <taxon>Pseudomonadati</taxon>
        <taxon>Bacteroidota</taxon>
        <taxon>Flavobacteriia</taxon>
        <taxon>Flavobacteriales</taxon>
        <taxon>Flavobacteriaceae</taxon>
        <taxon>Patiriisocius</taxon>
    </lineage>
</organism>
<dbReference type="CDD" id="cd00293">
    <property type="entry name" value="USP-like"/>
    <property type="match status" value="2"/>
</dbReference>
<dbReference type="SUPFAM" id="SSF52402">
    <property type="entry name" value="Adenine nucleotide alpha hydrolases-like"/>
    <property type="match status" value="2"/>
</dbReference>
<protein>
    <submittedName>
        <fullName evidence="3">Universal stress protein UspA</fullName>
    </submittedName>
</protein>
<dbReference type="PANTHER" id="PTHR46268:SF6">
    <property type="entry name" value="UNIVERSAL STRESS PROTEIN UP12"/>
    <property type="match status" value="1"/>
</dbReference>
<dbReference type="Pfam" id="PF00582">
    <property type="entry name" value="Usp"/>
    <property type="match status" value="2"/>
</dbReference>
<dbReference type="PANTHER" id="PTHR46268">
    <property type="entry name" value="STRESS RESPONSE PROTEIN NHAX"/>
    <property type="match status" value="1"/>
</dbReference>
<evidence type="ECO:0000259" key="2">
    <source>
        <dbReference type="Pfam" id="PF00582"/>
    </source>
</evidence>
<feature type="domain" description="UspA" evidence="2">
    <location>
        <begin position="223"/>
        <end position="271"/>
    </location>
</feature>
<reference evidence="3 4" key="1">
    <citation type="submission" date="2019-08" db="EMBL/GenBank/DDBJ databases">
        <title>Ulvibacter marinistellae sp. nov., isolated from a starfish, Patiria pectinifera.</title>
        <authorList>
            <person name="Kawano K."/>
            <person name="Ushijima N."/>
            <person name="Kihara M."/>
            <person name="Itoh H."/>
        </authorList>
    </citation>
    <scope>NUCLEOTIDE SEQUENCE [LARGE SCALE GENOMIC DNA]</scope>
    <source>
        <strain evidence="3 4">KK4</strain>
    </source>
</reference>
<comment type="similarity">
    <text evidence="1">Belongs to the universal stress protein A family.</text>
</comment>
<dbReference type="PRINTS" id="PR01438">
    <property type="entry name" value="UNVRSLSTRESS"/>
</dbReference>
<accession>A0A5J4FZT9</accession>